<keyword evidence="15" id="KW-1185">Reference proteome</keyword>
<keyword evidence="9" id="KW-1133">Transmembrane helix</keyword>
<feature type="domain" description="Peptidoglycan binding-like" evidence="10">
    <location>
        <begin position="56"/>
        <end position="112"/>
    </location>
</feature>
<dbReference type="GO" id="GO:0030435">
    <property type="term" value="P:sporulation resulting in formation of a cellular spore"/>
    <property type="evidence" value="ECO:0007669"/>
    <property type="project" value="UniProtKB-KW"/>
</dbReference>
<evidence type="ECO:0000256" key="2">
    <source>
        <dbReference type="ARBA" id="ARBA00018364"/>
    </source>
</evidence>
<dbReference type="InterPro" id="IPR014224">
    <property type="entry name" value="Spore_cortex_SleB"/>
</dbReference>
<dbReference type="SUPFAM" id="SSF47090">
    <property type="entry name" value="PGBD-like"/>
    <property type="match status" value="1"/>
</dbReference>
<dbReference type="EMBL" id="ABCB02000017">
    <property type="protein sequence ID" value="EDO61931.1"/>
    <property type="molecule type" value="Genomic_DNA"/>
</dbReference>
<dbReference type="InterPro" id="IPR036366">
    <property type="entry name" value="PGBDSf"/>
</dbReference>
<keyword evidence="5" id="KW-0378">Hydrolase</keyword>
<comment type="similarity">
    <text evidence="1">Belongs to the SleB family.</text>
</comment>
<feature type="transmembrane region" description="Helical" evidence="9">
    <location>
        <begin position="9"/>
        <end position="30"/>
    </location>
</feature>
<evidence type="ECO:0000259" key="10">
    <source>
        <dbReference type="Pfam" id="PF01471"/>
    </source>
</evidence>
<organism evidence="12 14">
    <name type="scientific">[Clostridium] leptum DSM 753</name>
    <dbReference type="NCBI Taxonomy" id="428125"/>
    <lineage>
        <taxon>Bacteria</taxon>
        <taxon>Bacillati</taxon>
        <taxon>Bacillota</taxon>
        <taxon>Clostridia</taxon>
        <taxon>Eubacteriales</taxon>
        <taxon>Oscillospiraceae</taxon>
        <taxon>Oscillospiraceae incertae sedis</taxon>
    </lineage>
</organism>
<dbReference type="AlphaFoldDB" id="A7VSA1"/>
<evidence type="ECO:0000256" key="3">
    <source>
        <dbReference type="ARBA" id="ARBA00022544"/>
    </source>
</evidence>
<dbReference type="Pfam" id="PF01471">
    <property type="entry name" value="PG_binding_1"/>
    <property type="match status" value="1"/>
</dbReference>
<dbReference type="Gene3D" id="1.10.10.2520">
    <property type="entry name" value="Cell wall hydrolase SleB, domain 1"/>
    <property type="match status" value="1"/>
</dbReference>
<reference evidence="12 14" key="2">
    <citation type="submission" date="2007-08" db="EMBL/GenBank/DDBJ databases">
        <authorList>
            <person name="Fulton L."/>
            <person name="Clifton S."/>
            <person name="Fulton B."/>
            <person name="Xu J."/>
            <person name="Minx P."/>
            <person name="Pepin K.H."/>
            <person name="Johnson M."/>
            <person name="Thiruvilangam P."/>
            <person name="Bhonagiri V."/>
            <person name="Nash W.E."/>
            <person name="Wang C."/>
            <person name="Mardis E.R."/>
            <person name="Wilson R.K."/>
        </authorList>
    </citation>
    <scope>NUCLEOTIDE SEQUENCE [LARGE SCALE GENOMIC DNA]</scope>
    <source>
        <strain evidence="12 14">DSM 753</strain>
    </source>
</reference>
<evidence type="ECO:0000256" key="6">
    <source>
        <dbReference type="ARBA" id="ARBA00022969"/>
    </source>
</evidence>
<keyword evidence="4" id="KW-0732">Signal</keyword>
<keyword evidence="3" id="KW-0309">Germination</keyword>
<evidence type="ECO:0000256" key="7">
    <source>
        <dbReference type="ARBA" id="ARBA00023316"/>
    </source>
</evidence>
<dbReference type="InterPro" id="IPR036365">
    <property type="entry name" value="PGBD-like_sf"/>
</dbReference>
<evidence type="ECO:0000256" key="5">
    <source>
        <dbReference type="ARBA" id="ARBA00022801"/>
    </source>
</evidence>
<evidence type="ECO:0000313" key="15">
    <source>
        <dbReference type="Proteomes" id="UP000220611"/>
    </source>
</evidence>
<evidence type="ECO:0000256" key="9">
    <source>
        <dbReference type="SAM" id="Phobius"/>
    </source>
</evidence>
<dbReference type="InterPro" id="IPR002477">
    <property type="entry name" value="Peptidoglycan-bd-like"/>
</dbReference>
<dbReference type="GO" id="GO:0071555">
    <property type="term" value="P:cell wall organization"/>
    <property type="evidence" value="ECO:0007669"/>
    <property type="project" value="UniProtKB-KW"/>
</dbReference>
<dbReference type="NCBIfam" id="TIGR02869">
    <property type="entry name" value="spore_SleB"/>
    <property type="match status" value="1"/>
</dbReference>
<dbReference type="eggNOG" id="COG3773">
    <property type="taxonomic scope" value="Bacteria"/>
</dbReference>
<reference evidence="12 14" key="1">
    <citation type="submission" date="2007-08" db="EMBL/GenBank/DDBJ databases">
        <title>Draft genome sequence of Clostridium leptum (DSM 753).</title>
        <authorList>
            <person name="Sudarsanam P."/>
            <person name="Ley R."/>
            <person name="Guruge J."/>
            <person name="Turnbaugh P.J."/>
            <person name="Mahowald M."/>
            <person name="Liep D."/>
            <person name="Gordon J."/>
        </authorList>
    </citation>
    <scope>NUCLEOTIDE SEQUENCE [LARGE SCALE GENOMIC DNA]</scope>
    <source>
        <strain evidence="12 14">DSM 753</strain>
    </source>
</reference>
<comment type="caution">
    <text evidence="12">The sequence shown here is derived from an EMBL/GenBank/DDBJ whole genome shotgun (WGS) entry which is preliminary data.</text>
</comment>
<proteinExistence type="inferred from homology"/>
<accession>A7VSA1</accession>
<dbReference type="InterPro" id="IPR011105">
    <property type="entry name" value="Cell_wall_hydrolase_SleB"/>
</dbReference>
<dbReference type="HOGENOM" id="CLU_053345_0_0_9"/>
<gene>
    <name evidence="12" type="primary">sleB</name>
    <name evidence="13" type="ORF">CH238_11525</name>
    <name evidence="12" type="ORF">CLOLEP_01439</name>
</gene>
<dbReference type="Gene3D" id="6.20.240.60">
    <property type="match status" value="1"/>
</dbReference>
<dbReference type="InterPro" id="IPR042047">
    <property type="entry name" value="SleB_dom1"/>
</dbReference>
<evidence type="ECO:0000313" key="14">
    <source>
        <dbReference type="Proteomes" id="UP000003490"/>
    </source>
</evidence>
<keyword evidence="9" id="KW-0472">Membrane</keyword>
<evidence type="ECO:0000313" key="13">
    <source>
        <dbReference type="EMBL" id="PEQ23779.1"/>
    </source>
</evidence>
<dbReference type="EMBL" id="NOXF01000010">
    <property type="protein sequence ID" value="PEQ23779.1"/>
    <property type="molecule type" value="Genomic_DNA"/>
</dbReference>
<dbReference type="Proteomes" id="UP000220611">
    <property type="component" value="Unassembled WGS sequence"/>
</dbReference>
<dbReference type="Pfam" id="PF07486">
    <property type="entry name" value="Hydrolase_2"/>
    <property type="match status" value="1"/>
</dbReference>
<feature type="domain" description="Cell wall hydrolase SleB" evidence="11">
    <location>
        <begin position="142"/>
        <end position="240"/>
    </location>
</feature>
<keyword evidence="6" id="KW-0749">Sporulation</keyword>
<evidence type="ECO:0000313" key="12">
    <source>
        <dbReference type="EMBL" id="EDO61931.1"/>
    </source>
</evidence>
<evidence type="ECO:0000259" key="11">
    <source>
        <dbReference type="Pfam" id="PF07486"/>
    </source>
</evidence>
<name>A7VSA1_9FIRM</name>
<dbReference type="GO" id="GO:0016787">
    <property type="term" value="F:hydrolase activity"/>
    <property type="evidence" value="ECO:0007669"/>
    <property type="project" value="UniProtKB-KW"/>
</dbReference>
<evidence type="ECO:0000256" key="8">
    <source>
        <dbReference type="NCBIfam" id="TIGR02869"/>
    </source>
</evidence>
<keyword evidence="9" id="KW-0812">Transmembrane</keyword>
<protein>
    <recommendedName>
        <fullName evidence="2 8">Spore cortex-lytic enzyme</fullName>
    </recommendedName>
</protein>
<evidence type="ECO:0000256" key="1">
    <source>
        <dbReference type="ARBA" id="ARBA00007010"/>
    </source>
</evidence>
<sequence length="241" mass="25790">MKATDIGKYLWRIFVILLLNILVIVMVSGYEPFASFASQDASEDSAQEVLSKYGSQGEEVRQIQTKLKELGLYTGSIDGIYGSGTKNAVIQFQKQQGLDPDGIAGTKTLTALGLAQSGGGNGQFSDSDVALLARTISAEARGEPYTGQVAVGAVILNRIEHPSFPDTLAGVIYQPGAFSCLNDGQFNEPVADSAKRAAQDAINGWDPSGGAIYYFNPKTATNKWIWSRPAITTIGNHRFCS</sequence>
<reference evidence="13 15" key="3">
    <citation type="submission" date="2017-07" db="EMBL/GenBank/DDBJ databases">
        <title>Prevalence of linear plasmids in Cutibacterium (Propionibacterium) acnes isolates obtained from prostatic tissue.</title>
        <authorList>
            <person name="Davidsson S."/>
            <person name="Carlsson J."/>
            <person name="Molling P."/>
            <person name="Andren O."/>
            <person name="Andersson S.-O."/>
            <person name="Brzuszkiewicz E."/>
            <person name="Poehlein A."/>
            <person name="Al-Zeer M."/>
            <person name="Brinkmann V."/>
            <person name="Scavenius C."/>
            <person name="Nazipi S."/>
            <person name="Soderquist B."/>
            <person name="Bruggemann H."/>
        </authorList>
    </citation>
    <scope>NUCLEOTIDE SEQUENCE [LARGE SCALE GENOMIC DNA]</scope>
    <source>
        <strain evidence="13 15">DSM 753</strain>
    </source>
</reference>
<dbReference type="Gene3D" id="1.10.101.10">
    <property type="entry name" value="PGBD-like superfamily/PGBD"/>
    <property type="match status" value="1"/>
</dbReference>
<dbReference type="GO" id="GO:0009847">
    <property type="term" value="P:spore germination"/>
    <property type="evidence" value="ECO:0007669"/>
    <property type="project" value="UniProtKB-UniRule"/>
</dbReference>
<dbReference type="eggNOG" id="COG3409">
    <property type="taxonomic scope" value="Bacteria"/>
</dbReference>
<dbReference type="Proteomes" id="UP000003490">
    <property type="component" value="Unassembled WGS sequence"/>
</dbReference>
<evidence type="ECO:0000256" key="4">
    <source>
        <dbReference type="ARBA" id="ARBA00022729"/>
    </source>
</evidence>
<keyword evidence="7" id="KW-0961">Cell wall biogenesis/degradation</keyword>